<dbReference type="EMBL" id="JALN02000001">
    <property type="protein sequence ID" value="KDE98155.1"/>
    <property type="molecule type" value="Genomic_DNA"/>
</dbReference>
<organism evidence="1 2">
    <name type="scientific">Mycolicibacterium aromaticivorans JS19b1 = JCM 16368</name>
    <dbReference type="NCBI Taxonomy" id="1440774"/>
    <lineage>
        <taxon>Bacteria</taxon>
        <taxon>Bacillati</taxon>
        <taxon>Actinomycetota</taxon>
        <taxon>Actinomycetes</taxon>
        <taxon>Mycobacteriales</taxon>
        <taxon>Mycobacteriaceae</taxon>
        <taxon>Mycolicibacterium</taxon>
    </lineage>
</organism>
<proteinExistence type="predicted"/>
<keyword evidence="2" id="KW-1185">Reference proteome</keyword>
<protein>
    <submittedName>
        <fullName evidence="1">Uncharacterized protein</fullName>
    </submittedName>
</protein>
<evidence type="ECO:0000313" key="2">
    <source>
        <dbReference type="Proteomes" id="UP000022835"/>
    </source>
</evidence>
<evidence type="ECO:0000313" key="1">
    <source>
        <dbReference type="EMBL" id="KDE98155.1"/>
    </source>
</evidence>
<dbReference type="STRING" id="1440774.Y900_004140"/>
<sequence length="61" mass="6916">MAHMSTWFSRVASRLATLLDPGRGPWNPTTSGWSIGDETDADARRMRADLDALRVRFSDHR</sequence>
<comment type="caution">
    <text evidence="1">The sequence shown here is derived from an EMBL/GenBank/DDBJ whole genome shotgun (WGS) entry which is preliminary data.</text>
</comment>
<gene>
    <name evidence="1" type="ORF">Y900_004140</name>
</gene>
<dbReference type="eggNOG" id="ENOG50324WR">
    <property type="taxonomic scope" value="Bacteria"/>
</dbReference>
<reference evidence="1" key="1">
    <citation type="submission" date="2014-05" db="EMBL/GenBank/DDBJ databases">
        <title>Genome sequence of Mycobacterium aromaticivorans strain JS19b1T (= DSM 45407T).</title>
        <authorList>
            <person name="Kwak Y."/>
            <person name="Park G.-S."/>
            <person name="Li Q.X."/>
            <person name="Lee S.-E."/>
            <person name="Shin J.-H."/>
        </authorList>
    </citation>
    <scope>NUCLEOTIDE SEQUENCE [LARGE SCALE GENOMIC DNA]</scope>
    <source>
        <strain evidence="1">JS19b1</strain>
    </source>
</reference>
<dbReference type="AlphaFoldDB" id="A0A064CCV0"/>
<name>A0A064CCV0_9MYCO</name>
<dbReference type="Proteomes" id="UP000022835">
    <property type="component" value="Unassembled WGS sequence"/>
</dbReference>
<accession>A0A064CCV0</accession>